<comment type="caution">
    <text evidence="1">The sequence shown here is derived from an EMBL/GenBank/DDBJ whole genome shotgun (WGS) entry which is preliminary data.</text>
</comment>
<organism evidence="1 2">
    <name type="scientific">Hypothenemus hampei</name>
    <name type="common">Coffee berry borer</name>
    <dbReference type="NCBI Taxonomy" id="57062"/>
    <lineage>
        <taxon>Eukaryota</taxon>
        <taxon>Metazoa</taxon>
        <taxon>Ecdysozoa</taxon>
        <taxon>Arthropoda</taxon>
        <taxon>Hexapoda</taxon>
        <taxon>Insecta</taxon>
        <taxon>Pterygota</taxon>
        <taxon>Neoptera</taxon>
        <taxon>Endopterygota</taxon>
        <taxon>Coleoptera</taxon>
        <taxon>Polyphaga</taxon>
        <taxon>Cucujiformia</taxon>
        <taxon>Curculionidae</taxon>
        <taxon>Scolytinae</taxon>
        <taxon>Hypothenemus</taxon>
    </lineage>
</organism>
<name>A0ABD1FE79_HYPHA</name>
<proteinExistence type="predicted"/>
<reference evidence="1 2" key="1">
    <citation type="submission" date="2024-05" db="EMBL/GenBank/DDBJ databases">
        <title>Genetic variation in Jamaican populations of the coffee berry borer (Hypothenemus hampei).</title>
        <authorList>
            <person name="Errbii M."/>
            <person name="Myrie A."/>
        </authorList>
    </citation>
    <scope>NUCLEOTIDE SEQUENCE [LARGE SCALE GENOMIC DNA]</scope>
    <source>
        <strain evidence="1">JA-Hopewell-2020-01-JO</strain>
        <tissue evidence="1">Whole body</tissue>
    </source>
</reference>
<keyword evidence="2" id="KW-1185">Reference proteome</keyword>
<accession>A0ABD1FE79</accession>
<protein>
    <submittedName>
        <fullName evidence="1">Uncharacterized protein</fullName>
    </submittedName>
</protein>
<dbReference type="EMBL" id="JBDJPC010000001">
    <property type="protein sequence ID" value="KAL1517572.1"/>
    <property type="molecule type" value="Genomic_DNA"/>
</dbReference>
<evidence type="ECO:0000313" key="2">
    <source>
        <dbReference type="Proteomes" id="UP001566132"/>
    </source>
</evidence>
<dbReference type="Proteomes" id="UP001566132">
    <property type="component" value="Unassembled WGS sequence"/>
</dbReference>
<sequence length="370" mass="42214">MDLDLDHDMSLLIAEEDKMLNYINSKLEAARLDFEEMTQALKDREIEFKKHTRVLNKDINITYKWTNILNRKYILCFEIQSSRIEFENIKVYANLNSDDETFDYVVHSFNCNPQIQQNGCAGIDCKYIVCNAIEYCNSPVKEALVTVSFNVPEFLKHTEQEFAGFLTCMSNEQEFTVRLPTVQVSIKDAQSHSVANLLAVISINKETNLFMLLPENLTPKRAFVDNCCLTFVPIESGGCFVAENISPIFDQTLMATHTLPEQSKIVFLKIFSSSDQDLYGFVHHLMSNVPGSVILPLSVYPAIGKLVNFTCEEKNRLLEELKKNILKDVTLTENCLLSLVHNHLLFNTERKALSIQEGVTDLNFLKITSL</sequence>
<gene>
    <name evidence="1" type="ORF">ABEB36_001317</name>
</gene>
<dbReference type="AlphaFoldDB" id="A0ABD1FE79"/>
<evidence type="ECO:0000313" key="1">
    <source>
        <dbReference type="EMBL" id="KAL1517572.1"/>
    </source>
</evidence>